<dbReference type="EMBL" id="SRLO01000828">
    <property type="protein sequence ID" value="TNN45718.1"/>
    <property type="molecule type" value="Genomic_DNA"/>
</dbReference>
<dbReference type="Proteomes" id="UP000314294">
    <property type="component" value="Unassembled WGS sequence"/>
</dbReference>
<keyword evidence="3" id="KW-1185">Reference proteome</keyword>
<comment type="caution">
    <text evidence="2">The sequence shown here is derived from an EMBL/GenBank/DDBJ whole genome shotgun (WGS) entry which is preliminary data.</text>
</comment>
<feature type="region of interest" description="Disordered" evidence="1">
    <location>
        <begin position="47"/>
        <end position="73"/>
    </location>
</feature>
<dbReference type="AlphaFoldDB" id="A0A4Z2FWQ3"/>
<protein>
    <submittedName>
        <fullName evidence="2">Uncharacterized protein</fullName>
    </submittedName>
</protein>
<reference evidence="2 3" key="1">
    <citation type="submission" date="2019-03" db="EMBL/GenBank/DDBJ databases">
        <title>First draft genome of Liparis tanakae, snailfish: a comprehensive survey of snailfish specific genes.</title>
        <authorList>
            <person name="Kim W."/>
            <person name="Song I."/>
            <person name="Jeong J.-H."/>
            <person name="Kim D."/>
            <person name="Kim S."/>
            <person name="Ryu S."/>
            <person name="Song J.Y."/>
            <person name="Lee S.K."/>
        </authorList>
    </citation>
    <scope>NUCLEOTIDE SEQUENCE [LARGE SCALE GENOMIC DNA]</scope>
    <source>
        <tissue evidence="2">Muscle</tissue>
    </source>
</reference>
<accession>A0A4Z2FWQ3</accession>
<evidence type="ECO:0000256" key="1">
    <source>
        <dbReference type="SAM" id="MobiDB-lite"/>
    </source>
</evidence>
<gene>
    <name evidence="2" type="ORF">EYF80_044069</name>
</gene>
<evidence type="ECO:0000313" key="2">
    <source>
        <dbReference type="EMBL" id="TNN45718.1"/>
    </source>
</evidence>
<sequence length="73" mass="8182">MKDVERVKEVQRVKSLDAAPRGEQLIIRSRSFQTPVAFLILKITKSAGRPSAGPPRVEAPRLNFPFESHPIDT</sequence>
<organism evidence="2 3">
    <name type="scientific">Liparis tanakae</name>
    <name type="common">Tanaka's snailfish</name>
    <dbReference type="NCBI Taxonomy" id="230148"/>
    <lineage>
        <taxon>Eukaryota</taxon>
        <taxon>Metazoa</taxon>
        <taxon>Chordata</taxon>
        <taxon>Craniata</taxon>
        <taxon>Vertebrata</taxon>
        <taxon>Euteleostomi</taxon>
        <taxon>Actinopterygii</taxon>
        <taxon>Neopterygii</taxon>
        <taxon>Teleostei</taxon>
        <taxon>Neoteleostei</taxon>
        <taxon>Acanthomorphata</taxon>
        <taxon>Eupercaria</taxon>
        <taxon>Perciformes</taxon>
        <taxon>Cottioidei</taxon>
        <taxon>Cottales</taxon>
        <taxon>Liparidae</taxon>
        <taxon>Liparis</taxon>
    </lineage>
</organism>
<proteinExistence type="predicted"/>
<evidence type="ECO:0000313" key="3">
    <source>
        <dbReference type="Proteomes" id="UP000314294"/>
    </source>
</evidence>
<name>A0A4Z2FWQ3_9TELE</name>